<comment type="caution">
    <text evidence="1">The sequence shown here is derived from an EMBL/GenBank/DDBJ whole genome shotgun (WGS) entry which is preliminary data.</text>
</comment>
<keyword evidence="2" id="KW-1185">Reference proteome</keyword>
<evidence type="ECO:0000313" key="2">
    <source>
        <dbReference type="Proteomes" id="UP000324222"/>
    </source>
</evidence>
<accession>A0A5B7HC34</accession>
<protein>
    <submittedName>
        <fullName evidence="1">Uncharacterized protein</fullName>
    </submittedName>
</protein>
<gene>
    <name evidence="1" type="ORF">E2C01_061842</name>
</gene>
<evidence type="ECO:0000313" key="1">
    <source>
        <dbReference type="EMBL" id="MPC67663.1"/>
    </source>
</evidence>
<organism evidence="1 2">
    <name type="scientific">Portunus trituberculatus</name>
    <name type="common">Swimming crab</name>
    <name type="synonym">Neptunus trituberculatus</name>
    <dbReference type="NCBI Taxonomy" id="210409"/>
    <lineage>
        <taxon>Eukaryota</taxon>
        <taxon>Metazoa</taxon>
        <taxon>Ecdysozoa</taxon>
        <taxon>Arthropoda</taxon>
        <taxon>Crustacea</taxon>
        <taxon>Multicrustacea</taxon>
        <taxon>Malacostraca</taxon>
        <taxon>Eumalacostraca</taxon>
        <taxon>Eucarida</taxon>
        <taxon>Decapoda</taxon>
        <taxon>Pleocyemata</taxon>
        <taxon>Brachyura</taxon>
        <taxon>Eubrachyura</taxon>
        <taxon>Portunoidea</taxon>
        <taxon>Portunidae</taxon>
        <taxon>Portuninae</taxon>
        <taxon>Portunus</taxon>
    </lineage>
</organism>
<dbReference type="Proteomes" id="UP000324222">
    <property type="component" value="Unassembled WGS sequence"/>
</dbReference>
<proteinExistence type="predicted"/>
<dbReference type="EMBL" id="VSRR010026565">
    <property type="protein sequence ID" value="MPC67663.1"/>
    <property type="molecule type" value="Genomic_DNA"/>
</dbReference>
<sequence length="138" mass="15097">MLLNNNKAALATAASTYTIKYTTCQEVNKNTAIGPGMYYVCRVFSKSSELRISTANPCGKQVTPVLLRMWLPSAQCSLQHFLLRELRNILRVCGSHRGEISTIRQRCRPTSKTHHTVFSVPDILSLSAGAAAAAVVVC</sequence>
<dbReference type="AlphaFoldDB" id="A0A5B7HC34"/>
<name>A0A5B7HC34_PORTR</name>
<reference evidence="1 2" key="1">
    <citation type="submission" date="2019-05" db="EMBL/GenBank/DDBJ databases">
        <title>Another draft genome of Portunus trituberculatus and its Hox gene families provides insights of decapod evolution.</title>
        <authorList>
            <person name="Jeong J.-H."/>
            <person name="Song I."/>
            <person name="Kim S."/>
            <person name="Choi T."/>
            <person name="Kim D."/>
            <person name="Ryu S."/>
            <person name="Kim W."/>
        </authorList>
    </citation>
    <scope>NUCLEOTIDE SEQUENCE [LARGE SCALE GENOMIC DNA]</scope>
    <source>
        <tissue evidence="1">Muscle</tissue>
    </source>
</reference>